<dbReference type="AlphaFoldDB" id="A0A0K2U1F0"/>
<sequence>MIIVPNYYNPRYFQIQMSEKKTEISFGFYAHRKNRLLSLIHLYNTTSPPPQLFEFICTIQPPPPPIVPLCYQWASEGTLKNHTTDS</sequence>
<reference evidence="1" key="1">
    <citation type="submission" date="2014-05" db="EMBL/GenBank/DDBJ databases">
        <authorList>
            <person name="Chronopoulou M."/>
        </authorList>
    </citation>
    <scope>NUCLEOTIDE SEQUENCE</scope>
    <source>
        <tissue evidence="1">Whole organism</tissue>
    </source>
</reference>
<proteinExistence type="predicted"/>
<dbReference type="EMBL" id="HACA01014707">
    <property type="protein sequence ID" value="CDW32068.1"/>
    <property type="molecule type" value="Transcribed_RNA"/>
</dbReference>
<protein>
    <submittedName>
        <fullName evidence="1">Uncharacterized protein</fullName>
    </submittedName>
</protein>
<evidence type="ECO:0000313" key="1">
    <source>
        <dbReference type="EMBL" id="CDW32068.1"/>
    </source>
</evidence>
<name>A0A0K2U1F0_LEPSM</name>
<accession>A0A0K2U1F0</accession>
<organism evidence="1">
    <name type="scientific">Lepeophtheirus salmonis</name>
    <name type="common">Salmon louse</name>
    <name type="synonym">Caligus salmonis</name>
    <dbReference type="NCBI Taxonomy" id="72036"/>
    <lineage>
        <taxon>Eukaryota</taxon>
        <taxon>Metazoa</taxon>
        <taxon>Ecdysozoa</taxon>
        <taxon>Arthropoda</taxon>
        <taxon>Crustacea</taxon>
        <taxon>Multicrustacea</taxon>
        <taxon>Hexanauplia</taxon>
        <taxon>Copepoda</taxon>
        <taxon>Siphonostomatoida</taxon>
        <taxon>Caligidae</taxon>
        <taxon>Lepeophtheirus</taxon>
    </lineage>
</organism>